<dbReference type="InterPro" id="IPR003651">
    <property type="entry name" value="Endonuclease3_FeS-loop_motif"/>
</dbReference>
<dbReference type="Pfam" id="PF00730">
    <property type="entry name" value="HhH-GPD"/>
    <property type="match status" value="1"/>
</dbReference>
<dbReference type="SMART" id="SM00525">
    <property type="entry name" value="FES"/>
    <property type="match status" value="1"/>
</dbReference>
<dbReference type="Pfam" id="PF14815">
    <property type="entry name" value="NUDIX_4"/>
    <property type="match status" value="1"/>
</dbReference>
<keyword evidence="11" id="KW-0411">Iron-sulfur</keyword>
<comment type="similarity">
    <text evidence="3 14">Belongs to the Nth/MutY family.</text>
</comment>
<evidence type="ECO:0000256" key="4">
    <source>
        <dbReference type="ARBA" id="ARBA00012045"/>
    </source>
</evidence>
<dbReference type="EC" id="3.2.2.31" evidence="4 14"/>
<evidence type="ECO:0000256" key="12">
    <source>
        <dbReference type="ARBA" id="ARBA00023204"/>
    </source>
</evidence>
<dbReference type="InterPro" id="IPR005760">
    <property type="entry name" value="A/G_AdeGlyc_MutY"/>
</dbReference>
<evidence type="ECO:0000256" key="2">
    <source>
        <dbReference type="ARBA" id="ARBA00002933"/>
    </source>
</evidence>
<dbReference type="PROSITE" id="PS00764">
    <property type="entry name" value="ENDONUCLEASE_III_1"/>
    <property type="match status" value="1"/>
</dbReference>
<dbReference type="InterPro" id="IPR011257">
    <property type="entry name" value="DNA_glycosylase"/>
</dbReference>
<dbReference type="InterPro" id="IPR004035">
    <property type="entry name" value="Endouclease-III_FeS-bd_BS"/>
</dbReference>
<accession>A0ABS3IZF6</accession>
<keyword evidence="6" id="KW-0004">4Fe-4S</keyword>
<dbReference type="RefSeq" id="WP_207349426.1">
    <property type="nucleotide sequence ID" value="NZ_JAFMPY010000003.1"/>
</dbReference>
<dbReference type="PANTHER" id="PTHR42944">
    <property type="entry name" value="ADENINE DNA GLYCOSYLASE"/>
    <property type="match status" value="1"/>
</dbReference>
<keyword evidence="18" id="KW-1185">Reference proteome</keyword>
<evidence type="ECO:0000256" key="7">
    <source>
        <dbReference type="ARBA" id="ARBA00022723"/>
    </source>
</evidence>
<dbReference type="CDD" id="cd00056">
    <property type="entry name" value="ENDO3c"/>
    <property type="match status" value="1"/>
</dbReference>
<evidence type="ECO:0000256" key="8">
    <source>
        <dbReference type="ARBA" id="ARBA00022763"/>
    </source>
</evidence>
<evidence type="ECO:0000256" key="14">
    <source>
        <dbReference type="RuleBase" id="RU365096"/>
    </source>
</evidence>
<dbReference type="SMART" id="SM00478">
    <property type="entry name" value="ENDO3c"/>
    <property type="match status" value="1"/>
</dbReference>
<dbReference type="EMBL" id="JAFMPY010000003">
    <property type="protein sequence ID" value="MBO0902793.1"/>
    <property type="molecule type" value="Genomic_DNA"/>
</dbReference>
<evidence type="ECO:0000256" key="3">
    <source>
        <dbReference type="ARBA" id="ARBA00008343"/>
    </source>
</evidence>
<evidence type="ECO:0000313" key="18">
    <source>
        <dbReference type="Proteomes" id="UP000664288"/>
    </source>
</evidence>
<comment type="caution">
    <text evidence="17">The sequence shown here is derived from an EMBL/GenBank/DDBJ whole genome shotgun (WGS) entry which is preliminary data.</text>
</comment>
<evidence type="ECO:0000256" key="15">
    <source>
        <dbReference type="SAM" id="MobiDB-lite"/>
    </source>
</evidence>
<dbReference type="CDD" id="cd03431">
    <property type="entry name" value="NUDIX_DNA_Glycosylase_C-MutY"/>
    <property type="match status" value="1"/>
</dbReference>
<keyword evidence="7" id="KW-0479">Metal-binding</keyword>
<comment type="catalytic activity">
    <reaction evidence="1 14">
        <text>Hydrolyzes free adenine bases from 7,8-dihydro-8-oxoguanine:adenine mismatched double-stranded DNA, leaving an apurinic site.</text>
        <dbReference type="EC" id="3.2.2.31"/>
    </reaction>
</comment>
<keyword evidence="13 14" id="KW-0326">Glycosidase</keyword>
<evidence type="ECO:0000256" key="10">
    <source>
        <dbReference type="ARBA" id="ARBA00023004"/>
    </source>
</evidence>
<comment type="cofactor">
    <cofactor evidence="14">
        <name>[4Fe-4S] cluster</name>
        <dbReference type="ChEBI" id="CHEBI:49883"/>
    </cofactor>
    <text evidence="14">Binds 1 [4Fe-4S] cluster.</text>
</comment>
<evidence type="ECO:0000256" key="6">
    <source>
        <dbReference type="ARBA" id="ARBA00022485"/>
    </source>
</evidence>
<dbReference type="InterPro" id="IPR023170">
    <property type="entry name" value="HhH_base_excis_C"/>
</dbReference>
<evidence type="ECO:0000256" key="9">
    <source>
        <dbReference type="ARBA" id="ARBA00022801"/>
    </source>
</evidence>
<feature type="domain" description="HhH-GPD" evidence="16">
    <location>
        <begin position="50"/>
        <end position="199"/>
    </location>
</feature>
<dbReference type="Gene3D" id="1.10.1670.10">
    <property type="entry name" value="Helix-hairpin-Helix base-excision DNA repair enzymes (C-terminal)"/>
    <property type="match status" value="1"/>
</dbReference>
<reference evidence="17 18" key="1">
    <citation type="submission" date="2021-03" db="EMBL/GenBank/DDBJ databases">
        <title>Whole genome sequence of Jiella sp. MQZ13P-4.</title>
        <authorList>
            <person name="Tuo L."/>
        </authorList>
    </citation>
    <scope>NUCLEOTIDE SEQUENCE [LARGE SCALE GENOMIC DNA]</scope>
    <source>
        <strain evidence="17 18">MQZ13P-4</strain>
    </source>
</reference>
<dbReference type="Gene3D" id="3.90.79.10">
    <property type="entry name" value="Nucleoside Triphosphate Pyrophosphohydrolase"/>
    <property type="match status" value="1"/>
</dbReference>
<keyword evidence="9" id="KW-0378">Hydrolase</keyword>
<dbReference type="InterPro" id="IPR029119">
    <property type="entry name" value="MutY_C"/>
</dbReference>
<dbReference type="InterPro" id="IPR015797">
    <property type="entry name" value="NUDIX_hydrolase-like_dom_sf"/>
</dbReference>
<protein>
    <recommendedName>
        <fullName evidence="5 14">Adenine DNA glycosylase</fullName>
        <ecNumber evidence="4 14">3.2.2.31</ecNumber>
    </recommendedName>
</protein>
<feature type="compositionally biased region" description="Polar residues" evidence="15">
    <location>
        <begin position="354"/>
        <end position="370"/>
    </location>
</feature>
<dbReference type="NCBIfam" id="TIGR01084">
    <property type="entry name" value="mutY"/>
    <property type="match status" value="1"/>
</dbReference>
<dbReference type="InterPro" id="IPR044298">
    <property type="entry name" value="MIG/MutY"/>
</dbReference>
<proteinExistence type="inferred from homology"/>
<dbReference type="SUPFAM" id="SSF48150">
    <property type="entry name" value="DNA-glycosylase"/>
    <property type="match status" value="1"/>
</dbReference>
<gene>
    <name evidence="17" type="primary">mutY</name>
    <name evidence="17" type="ORF">J1C47_04015</name>
</gene>
<dbReference type="Proteomes" id="UP000664288">
    <property type="component" value="Unassembled WGS sequence"/>
</dbReference>
<evidence type="ECO:0000256" key="5">
    <source>
        <dbReference type="ARBA" id="ARBA00022023"/>
    </source>
</evidence>
<sequence>MQTDGPKTFSAALLAWYDVHHRALPWRVSPQDRAAGVAPDPYRVWLSEIMLQQTTVAVVKAYFEKFIRRWPDVSALAAAPEGEVLAAWAGLGYYARARNLHACAKTVSRLHDGRFPETAAALKALPGVGDYTSAAIAAIAFDEPAPVVDGNVERVVTRLEAIETALPRAKPQIRAKTAELTPPKRPGDFAQAMMDLGATICTPTRPACAICPVRPFCTAARRADPERFPVKEKKKAVPARRGAAFVARRGDGAVFLRRRPGTGMLGGMSEPPTTAWSAHADGATGAAAAPFPAAWAKTGEIEHGFTHFRLTLEVWTADLAGDPPVEGWWSTPADVAGEALPTVMRKVLKAAAGSGSSTGHPSHKTGNSEQEPFHDS</sequence>
<dbReference type="PANTHER" id="PTHR42944:SF1">
    <property type="entry name" value="ADENINE DNA GLYCOSYLASE"/>
    <property type="match status" value="1"/>
</dbReference>
<comment type="function">
    <text evidence="2">Adenine glycosylase active on G-A mispairs. MutY also corrects error-prone DNA synthesis past GO lesions which are due to the oxidatively damaged form of guanine: 7,8-dihydro-8-oxoguanine (8-oxo-dGTP).</text>
</comment>
<feature type="region of interest" description="Disordered" evidence="15">
    <location>
        <begin position="350"/>
        <end position="376"/>
    </location>
</feature>
<evidence type="ECO:0000256" key="13">
    <source>
        <dbReference type="ARBA" id="ARBA00023295"/>
    </source>
</evidence>
<evidence type="ECO:0000313" key="17">
    <source>
        <dbReference type="EMBL" id="MBO0902793.1"/>
    </source>
</evidence>
<name>A0ABS3IZF6_9HYPH</name>
<organism evidence="17 18">
    <name type="scientific">Jiella sonneratiae</name>
    <dbReference type="NCBI Taxonomy" id="2816856"/>
    <lineage>
        <taxon>Bacteria</taxon>
        <taxon>Pseudomonadati</taxon>
        <taxon>Pseudomonadota</taxon>
        <taxon>Alphaproteobacteria</taxon>
        <taxon>Hyphomicrobiales</taxon>
        <taxon>Aurantimonadaceae</taxon>
        <taxon>Jiella</taxon>
    </lineage>
</organism>
<dbReference type="Gene3D" id="1.10.340.30">
    <property type="entry name" value="Hypothetical protein, domain 2"/>
    <property type="match status" value="1"/>
</dbReference>
<evidence type="ECO:0000256" key="1">
    <source>
        <dbReference type="ARBA" id="ARBA00000843"/>
    </source>
</evidence>
<keyword evidence="8 14" id="KW-0227">DNA damage</keyword>
<evidence type="ECO:0000256" key="11">
    <source>
        <dbReference type="ARBA" id="ARBA00023014"/>
    </source>
</evidence>
<dbReference type="SUPFAM" id="SSF55811">
    <property type="entry name" value="Nudix"/>
    <property type="match status" value="1"/>
</dbReference>
<keyword evidence="10 14" id="KW-0408">Iron</keyword>
<evidence type="ECO:0000259" key="16">
    <source>
        <dbReference type="SMART" id="SM00478"/>
    </source>
</evidence>
<keyword evidence="12" id="KW-0234">DNA repair</keyword>
<dbReference type="InterPro" id="IPR003265">
    <property type="entry name" value="HhH-GPD_domain"/>
</dbReference>